<reference evidence="2 3" key="1">
    <citation type="submission" date="2023-04" db="EMBL/GenBank/DDBJ databases">
        <title>Luteimonas sp. M1R5S59.</title>
        <authorList>
            <person name="Sun J.-Q."/>
        </authorList>
    </citation>
    <scope>NUCLEOTIDE SEQUENCE [LARGE SCALE GENOMIC DNA]</scope>
    <source>
        <strain evidence="2 3">M1R5S59</strain>
    </source>
</reference>
<dbReference type="EMBL" id="JARXRO010000018">
    <property type="protein sequence ID" value="MDH5834711.1"/>
    <property type="molecule type" value="Genomic_DNA"/>
</dbReference>
<organism evidence="2 3">
    <name type="scientific">Luteimonas kalidii</name>
    <dbReference type="NCBI Taxonomy" id="3042025"/>
    <lineage>
        <taxon>Bacteria</taxon>
        <taxon>Pseudomonadati</taxon>
        <taxon>Pseudomonadota</taxon>
        <taxon>Gammaproteobacteria</taxon>
        <taxon>Lysobacterales</taxon>
        <taxon>Lysobacteraceae</taxon>
        <taxon>Luteimonas</taxon>
    </lineage>
</organism>
<evidence type="ECO:0000313" key="2">
    <source>
        <dbReference type="EMBL" id="MDH5834711.1"/>
    </source>
</evidence>
<proteinExistence type="predicted"/>
<keyword evidence="3" id="KW-1185">Reference proteome</keyword>
<dbReference type="Proteomes" id="UP001156873">
    <property type="component" value="Unassembled WGS sequence"/>
</dbReference>
<gene>
    <name evidence="2" type="ORF">QFW81_12375</name>
</gene>
<evidence type="ECO:0000256" key="1">
    <source>
        <dbReference type="SAM" id="MobiDB-lite"/>
    </source>
</evidence>
<dbReference type="RefSeq" id="WP_280579144.1">
    <property type="nucleotide sequence ID" value="NZ_JARXRO010000018.1"/>
</dbReference>
<comment type="caution">
    <text evidence="2">The sequence shown here is derived from an EMBL/GenBank/DDBJ whole genome shotgun (WGS) entry which is preliminary data.</text>
</comment>
<protein>
    <submittedName>
        <fullName evidence="2">Uncharacterized protein</fullName>
    </submittedName>
</protein>
<feature type="region of interest" description="Disordered" evidence="1">
    <location>
        <begin position="25"/>
        <end position="47"/>
    </location>
</feature>
<evidence type="ECO:0000313" key="3">
    <source>
        <dbReference type="Proteomes" id="UP001156873"/>
    </source>
</evidence>
<sequence>MSVDPLQREILAEMGYTVYAVRSPSADDAAEPSAAPVAGAARGDPEAAGPDALLRALLRAAGRDVRDADALALCRRLVPPDGLRDARARRALWPRLRALRARPAR</sequence>
<name>A0ABT6JXR6_9GAMM</name>
<accession>A0ABT6JXR6</accession>